<evidence type="ECO:0000256" key="5">
    <source>
        <dbReference type="ARBA" id="ARBA00023317"/>
    </source>
</evidence>
<dbReference type="PANTHER" id="PTHR42778:SF1">
    <property type="entry name" value="2-AMINOETHYLPHOSPHONATE--PYRUVATE TRANSAMINASE"/>
    <property type="match status" value="1"/>
</dbReference>
<evidence type="ECO:0000256" key="3">
    <source>
        <dbReference type="ARBA" id="ARBA00022679"/>
    </source>
</evidence>
<dbReference type="GO" id="GO:0008453">
    <property type="term" value="F:alanine-glyoxylate transaminase activity"/>
    <property type="evidence" value="ECO:0007669"/>
    <property type="project" value="UniProtKB-EC"/>
</dbReference>
<organism evidence="11 13">
    <name type="scientific">Acanthaster planci</name>
    <name type="common">Crown-of-thorns starfish</name>
    <dbReference type="NCBI Taxonomy" id="133434"/>
    <lineage>
        <taxon>Eukaryota</taxon>
        <taxon>Metazoa</taxon>
        <taxon>Echinodermata</taxon>
        <taxon>Eleutherozoa</taxon>
        <taxon>Asterozoa</taxon>
        <taxon>Asteroidea</taxon>
        <taxon>Valvatacea</taxon>
        <taxon>Valvatida</taxon>
        <taxon>Acanthasteridae</taxon>
        <taxon>Acanthaster</taxon>
    </lineage>
</organism>
<evidence type="ECO:0000256" key="8">
    <source>
        <dbReference type="PIRSR" id="PIRSR000524-1"/>
    </source>
</evidence>
<dbReference type="RefSeq" id="XP_022094866.1">
    <property type="nucleotide sequence ID" value="XM_022239174.1"/>
</dbReference>
<evidence type="ECO:0000259" key="10">
    <source>
        <dbReference type="Pfam" id="PF00266"/>
    </source>
</evidence>
<feature type="modified residue" description="N6-(pyridoxal phosphate)lysine" evidence="9">
    <location>
        <position position="194"/>
    </location>
</feature>
<dbReference type="NCBIfam" id="NF010006">
    <property type="entry name" value="PRK13479.1"/>
    <property type="match status" value="1"/>
</dbReference>
<evidence type="ECO:0000256" key="4">
    <source>
        <dbReference type="ARBA" id="ARBA00022898"/>
    </source>
</evidence>
<dbReference type="Pfam" id="PF00266">
    <property type="entry name" value="Aminotran_5"/>
    <property type="match status" value="1"/>
</dbReference>
<evidence type="ECO:0000313" key="12">
    <source>
        <dbReference type="RefSeq" id="XP_022094861.1"/>
    </source>
</evidence>
<dbReference type="PIRSF" id="PIRSF000524">
    <property type="entry name" value="SPT"/>
    <property type="match status" value="1"/>
</dbReference>
<comment type="catalytic activity">
    <reaction evidence="7">
        <text>glyoxylate + L-alanine = glycine + pyruvate</text>
        <dbReference type="Rhea" id="RHEA:24248"/>
        <dbReference type="ChEBI" id="CHEBI:15361"/>
        <dbReference type="ChEBI" id="CHEBI:36655"/>
        <dbReference type="ChEBI" id="CHEBI:57305"/>
        <dbReference type="ChEBI" id="CHEBI:57972"/>
        <dbReference type="EC" id="2.6.1.44"/>
    </reaction>
</comment>
<evidence type="ECO:0000256" key="6">
    <source>
        <dbReference type="ARBA" id="ARBA00049460"/>
    </source>
</evidence>
<dbReference type="GeneID" id="110981542"/>
<dbReference type="GO" id="GO:0019700">
    <property type="term" value="P:organic phosphonate catabolic process"/>
    <property type="evidence" value="ECO:0007669"/>
    <property type="project" value="InterPro"/>
</dbReference>
<evidence type="ECO:0000256" key="9">
    <source>
        <dbReference type="PIRSR" id="PIRSR000524-50"/>
    </source>
</evidence>
<dbReference type="KEGG" id="aplc:110981542"/>
<dbReference type="Proteomes" id="UP000694845">
    <property type="component" value="Unplaced"/>
</dbReference>
<dbReference type="InterPro" id="IPR015422">
    <property type="entry name" value="PyrdxlP-dep_Trfase_small"/>
</dbReference>
<dbReference type="Gene3D" id="3.40.640.10">
    <property type="entry name" value="Type I PLP-dependent aspartate aminotransferase-like (Major domain)"/>
    <property type="match status" value="1"/>
</dbReference>
<dbReference type="EC" id="2.6.1.44" evidence="7"/>
<dbReference type="NCBIfam" id="TIGR03301">
    <property type="entry name" value="PhnW-AepZ"/>
    <property type="match status" value="1"/>
</dbReference>
<dbReference type="PANTHER" id="PTHR42778">
    <property type="entry name" value="2-AMINOETHYLPHOSPHONATE--PYRUVATE TRANSAMINASE"/>
    <property type="match status" value="1"/>
</dbReference>
<dbReference type="GO" id="GO:0047304">
    <property type="term" value="F:2-aminoethylphosphonate-pyruvate transaminase activity"/>
    <property type="evidence" value="ECO:0007669"/>
    <property type="project" value="UniProtKB-EC"/>
</dbReference>
<dbReference type="InterPro" id="IPR015424">
    <property type="entry name" value="PyrdxlP-dep_Trfase"/>
</dbReference>
<reference evidence="12 13" key="1">
    <citation type="submission" date="2025-04" db="UniProtKB">
        <authorList>
            <consortium name="RefSeq"/>
        </authorList>
    </citation>
    <scope>IDENTIFICATION</scope>
</reference>
<evidence type="ECO:0000256" key="7">
    <source>
        <dbReference type="PIRNR" id="PIRNR000524"/>
    </source>
</evidence>
<gene>
    <name evidence="12 13 14" type="primary">LOC110981542</name>
</gene>
<dbReference type="HAMAP" id="MF_01376">
    <property type="entry name" value="PhnW_aminotrans_5"/>
    <property type="match status" value="1"/>
</dbReference>
<dbReference type="InterPro" id="IPR024169">
    <property type="entry name" value="SP_NH2Trfase/AEP_transaminase"/>
</dbReference>
<feature type="binding site" evidence="8">
    <location>
        <position position="339"/>
    </location>
    <ligand>
        <name>substrate</name>
    </ligand>
</feature>
<dbReference type="Gene3D" id="3.90.1150.10">
    <property type="entry name" value="Aspartate Aminotransferase, domain 1"/>
    <property type="match status" value="1"/>
</dbReference>
<dbReference type="OrthoDB" id="7403325at2759"/>
<keyword evidence="2" id="KW-0032">Aminotransferase</keyword>
<feature type="domain" description="Aminotransferase class V" evidence="10">
    <location>
        <begin position="29"/>
        <end position="308"/>
    </location>
</feature>
<evidence type="ECO:0000313" key="11">
    <source>
        <dbReference type="Proteomes" id="UP000694845"/>
    </source>
</evidence>
<sequence>MREKKLFTPGPLGVSLSTKQAMLVDLGSRDLEFMEVVKSIRSRLVELAGVSSDDYTCVPVQGSGTFAIEAVLSSTIPRMNAKVLLLENGAYGRRMGQILKVLGVDYKILTFLESEKVDGHSVEEVLRGQPWTNVAVVHCETSSGVINPIGEIGQLVKEYAPDASYFVDAMSSFGAEDINIKASNIDFLVSSANKCLEGVPGFSYAICKKDKLVKCKGWSRSLSLDLVSQWETLEQTGQFRFTPPTHAMLAFKQALTELEEEGGVAQRRTRYKENNRIICEGMKALGFKTLLDNTHEGFIITSFHYPQHPNFNFKDFYTRLQEKDQVIYPGKVTKTDCFRIGNIGHVFPRDMRHLLRCVQEVCKDMGIPLPLKE</sequence>
<evidence type="ECO:0000313" key="13">
    <source>
        <dbReference type="RefSeq" id="XP_022094866.1"/>
    </source>
</evidence>
<dbReference type="AlphaFoldDB" id="A0A8B7YU48"/>
<dbReference type="InterPro" id="IPR012703">
    <property type="entry name" value="NH2EtPonate_pyrv_transaminase"/>
</dbReference>
<comment type="similarity">
    <text evidence="7">Belongs to the class-V pyridoxal-phosphate-dependent aminotransferase family.</text>
</comment>
<protein>
    <recommendedName>
        <fullName evidence="7">Alanine--glyoxylate aminotransferase</fullName>
        <ecNumber evidence="7">2.6.1.44</ecNumber>
    </recommendedName>
</protein>
<dbReference type="RefSeq" id="XP_022094861.1">
    <property type="nucleotide sequence ID" value="XM_022239169.1"/>
</dbReference>
<keyword evidence="4 7" id="KW-0663">Pyridoxal phosphate</keyword>
<comment type="catalytic activity">
    <reaction evidence="6">
        <text>(2-aminoethyl)phosphonate + pyruvate = phosphonoacetaldehyde + L-alanine</text>
        <dbReference type="Rhea" id="RHEA:17021"/>
        <dbReference type="ChEBI" id="CHEBI:15361"/>
        <dbReference type="ChEBI" id="CHEBI:57418"/>
        <dbReference type="ChEBI" id="CHEBI:57972"/>
        <dbReference type="ChEBI" id="CHEBI:58383"/>
        <dbReference type="EC" id="2.6.1.37"/>
    </reaction>
</comment>
<dbReference type="RefSeq" id="XP_022094876.1">
    <property type="nucleotide sequence ID" value="XM_022239184.1"/>
</dbReference>
<keyword evidence="3" id="KW-0808">Transferase</keyword>
<dbReference type="OMA" id="IHCETST"/>
<comment type="cofactor">
    <cofactor evidence="1 7 9">
        <name>pyridoxal 5'-phosphate</name>
        <dbReference type="ChEBI" id="CHEBI:597326"/>
    </cofactor>
</comment>
<dbReference type="InterPro" id="IPR000192">
    <property type="entry name" value="Aminotrans_V_dom"/>
</dbReference>
<dbReference type="NCBIfam" id="TIGR02326">
    <property type="entry name" value="transamin_PhnW"/>
    <property type="match status" value="1"/>
</dbReference>
<dbReference type="InterPro" id="IPR015421">
    <property type="entry name" value="PyrdxlP-dep_Trfase_major"/>
</dbReference>
<evidence type="ECO:0000313" key="14">
    <source>
        <dbReference type="RefSeq" id="XP_022094876.1"/>
    </source>
</evidence>
<keyword evidence="5" id="KW-0670">Pyruvate</keyword>
<accession>A0A8B7YU48</accession>
<keyword evidence="11" id="KW-1185">Reference proteome</keyword>
<proteinExistence type="inferred from homology"/>
<evidence type="ECO:0000256" key="2">
    <source>
        <dbReference type="ARBA" id="ARBA00022576"/>
    </source>
</evidence>
<name>A0A8B7YU48_ACAPL</name>
<evidence type="ECO:0000256" key="1">
    <source>
        <dbReference type="ARBA" id="ARBA00001933"/>
    </source>
</evidence>
<dbReference type="SUPFAM" id="SSF53383">
    <property type="entry name" value="PLP-dependent transferases"/>
    <property type="match status" value="1"/>
</dbReference>